<dbReference type="InterPro" id="IPR000757">
    <property type="entry name" value="Beta-glucanase-like"/>
</dbReference>
<evidence type="ECO:0000313" key="4">
    <source>
        <dbReference type="Proteomes" id="UP000030106"/>
    </source>
</evidence>
<evidence type="ECO:0000313" key="3">
    <source>
        <dbReference type="EMBL" id="KGQ11798.1"/>
    </source>
</evidence>
<comment type="caution">
    <text evidence="3">The sequence shown here is derived from an EMBL/GenBank/DDBJ whole genome shotgun (WGS) entry which is preliminary data.</text>
</comment>
<dbReference type="Proteomes" id="UP000030106">
    <property type="component" value="Unassembled WGS sequence"/>
</dbReference>
<dbReference type="PROSITE" id="PS51762">
    <property type="entry name" value="GH16_2"/>
    <property type="match status" value="1"/>
</dbReference>
<dbReference type="AlphaFoldDB" id="A0A0A2VW04"/>
<dbReference type="EMBL" id="ANFO01000173">
    <property type="protein sequence ID" value="KGQ11798.1"/>
    <property type="molecule type" value="Genomic_DNA"/>
</dbReference>
<dbReference type="InterPro" id="IPR050546">
    <property type="entry name" value="Glycosyl_Hydrlase_16"/>
</dbReference>
<sequence>MPAHFLTALVVALLGSRVYANAADNGVAGVPLPPGFSRALFYDDFSSNGTLDMSKWKHDLGTQYPGGPSNWGTGEIQSYTDSPENSYVTQEKTLRIIPIRDNQGGWTSARIETQPNWDFGAAVGQQIRVEAKIKLGQAAADDQWGIWPAFWSLGSTLRGNYNNWPAVGEIDFFESAHGQARVWQTLHCGTSTSGGPCNEPMGRFNEADSSIYNRDDWNIFSWELDRRPGTGWTNAWSGPEERMTWFVNDKPLFVLKKSDLGSDETWSQLVDTKKFLLLNVAVGGSFANAKANFHTPTEKTVGGLGAAMDVDYVGVYESWSQ</sequence>
<protein>
    <submittedName>
        <fullName evidence="3">Glucan endo-1,3-beta-glucosidase A1</fullName>
    </submittedName>
</protein>
<proteinExistence type="predicted"/>
<dbReference type="SUPFAM" id="SSF49899">
    <property type="entry name" value="Concanavalin A-like lectins/glucanases"/>
    <property type="match status" value="1"/>
</dbReference>
<dbReference type="eggNOG" id="ENOG502SJND">
    <property type="taxonomic scope" value="Eukaryota"/>
</dbReference>
<dbReference type="STRING" id="1245745.A0A0A2VW04"/>
<reference evidence="3 4" key="1">
    <citation type="submission" date="2012-10" db="EMBL/GenBank/DDBJ databases">
        <title>Genome sequencing and analysis of entomopathogenic fungi Beauveria bassiana D1-5.</title>
        <authorList>
            <person name="Li Q."/>
            <person name="Wang L."/>
            <person name="Zhang Z."/>
            <person name="Wang Q."/>
            <person name="Ren J."/>
            <person name="Wang M."/>
            <person name="Xu W."/>
            <person name="Wang J."/>
            <person name="Lu Y."/>
            <person name="Du Q."/>
            <person name="Sun Z."/>
        </authorList>
    </citation>
    <scope>NUCLEOTIDE SEQUENCE [LARGE SCALE GENOMIC DNA]</scope>
    <source>
        <strain evidence="3 4">D1-5</strain>
    </source>
</reference>
<name>A0A0A2VW04_BEABA</name>
<dbReference type="Pfam" id="PF26113">
    <property type="entry name" value="GH16_XgeA"/>
    <property type="match status" value="1"/>
</dbReference>
<dbReference type="InterPro" id="IPR013320">
    <property type="entry name" value="ConA-like_dom_sf"/>
</dbReference>
<gene>
    <name evidence="3" type="ORF">BBAD15_g2453</name>
</gene>
<feature type="chain" id="PRO_5001996041" evidence="1">
    <location>
        <begin position="23"/>
        <end position="321"/>
    </location>
</feature>
<feature type="domain" description="GH16" evidence="2">
    <location>
        <begin position="25"/>
        <end position="321"/>
    </location>
</feature>
<dbReference type="OrthoDB" id="192832at2759"/>
<dbReference type="HOGENOM" id="CLU_019533_3_0_1"/>
<keyword evidence="1" id="KW-0732">Signal</keyword>
<evidence type="ECO:0000256" key="1">
    <source>
        <dbReference type="SAM" id="SignalP"/>
    </source>
</evidence>
<dbReference type="PANTHER" id="PTHR10963">
    <property type="entry name" value="GLYCOSYL HYDROLASE-RELATED"/>
    <property type="match status" value="1"/>
</dbReference>
<organism evidence="3 4">
    <name type="scientific">Beauveria bassiana D1-5</name>
    <dbReference type="NCBI Taxonomy" id="1245745"/>
    <lineage>
        <taxon>Eukaryota</taxon>
        <taxon>Fungi</taxon>
        <taxon>Dikarya</taxon>
        <taxon>Ascomycota</taxon>
        <taxon>Pezizomycotina</taxon>
        <taxon>Sordariomycetes</taxon>
        <taxon>Hypocreomycetidae</taxon>
        <taxon>Hypocreales</taxon>
        <taxon>Cordycipitaceae</taxon>
        <taxon>Beauveria</taxon>
    </lineage>
</organism>
<dbReference type="Gene3D" id="2.60.120.200">
    <property type="match status" value="1"/>
</dbReference>
<accession>A0A0A2VW04</accession>
<dbReference type="GO" id="GO:0004553">
    <property type="term" value="F:hydrolase activity, hydrolyzing O-glycosyl compounds"/>
    <property type="evidence" value="ECO:0007669"/>
    <property type="project" value="InterPro"/>
</dbReference>
<dbReference type="GO" id="GO:0005975">
    <property type="term" value="P:carbohydrate metabolic process"/>
    <property type="evidence" value="ECO:0007669"/>
    <property type="project" value="InterPro"/>
</dbReference>
<evidence type="ECO:0000259" key="2">
    <source>
        <dbReference type="PROSITE" id="PS51762"/>
    </source>
</evidence>
<dbReference type="PANTHER" id="PTHR10963:SF60">
    <property type="entry name" value="GRAM-NEGATIVE BACTERIA-BINDING PROTEIN 1-RELATED"/>
    <property type="match status" value="1"/>
</dbReference>
<feature type="signal peptide" evidence="1">
    <location>
        <begin position="1"/>
        <end position="22"/>
    </location>
</feature>